<feature type="region of interest" description="Disordered" evidence="2">
    <location>
        <begin position="150"/>
        <end position="175"/>
    </location>
</feature>
<evidence type="ECO:0000313" key="4">
    <source>
        <dbReference type="Proteomes" id="UP000054937"/>
    </source>
</evidence>
<reference evidence="3 4" key="1">
    <citation type="journal article" date="2015" name="Sci. Rep.">
        <title>Genome of the facultative scuticociliatosis pathogen Pseudocohnilembus persalinus provides insight into its virulence through horizontal gene transfer.</title>
        <authorList>
            <person name="Xiong J."/>
            <person name="Wang G."/>
            <person name="Cheng J."/>
            <person name="Tian M."/>
            <person name="Pan X."/>
            <person name="Warren A."/>
            <person name="Jiang C."/>
            <person name="Yuan D."/>
            <person name="Miao W."/>
        </authorList>
    </citation>
    <scope>NUCLEOTIDE SEQUENCE [LARGE SCALE GENOMIC DNA]</scope>
    <source>
        <strain evidence="3">36N120E</strain>
    </source>
</reference>
<gene>
    <name evidence="3" type="ORF">PPERSA_05051</name>
</gene>
<dbReference type="InParanoid" id="A0A0V0QW64"/>
<feature type="coiled-coil region" evidence="1">
    <location>
        <begin position="237"/>
        <end position="264"/>
    </location>
</feature>
<dbReference type="AlphaFoldDB" id="A0A0V0QW64"/>
<accession>A0A0V0QW64</accession>
<comment type="caution">
    <text evidence="3">The sequence shown here is derived from an EMBL/GenBank/DDBJ whole genome shotgun (WGS) entry which is preliminary data.</text>
</comment>
<proteinExistence type="predicted"/>
<keyword evidence="1" id="KW-0175">Coiled coil</keyword>
<evidence type="ECO:0000256" key="1">
    <source>
        <dbReference type="SAM" id="Coils"/>
    </source>
</evidence>
<dbReference type="OMA" id="NILQENC"/>
<organism evidence="3 4">
    <name type="scientific">Pseudocohnilembus persalinus</name>
    <name type="common">Ciliate</name>
    <dbReference type="NCBI Taxonomy" id="266149"/>
    <lineage>
        <taxon>Eukaryota</taxon>
        <taxon>Sar</taxon>
        <taxon>Alveolata</taxon>
        <taxon>Ciliophora</taxon>
        <taxon>Intramacronucleata</taxon>
        <taxon>Oligohymenophorea</taxon>
        <taxon>Scuticociliatia</taxon>
        <taxon>Philasterida</taxon>
        <taxon>Pseudocohnilembidae</taxon>
        <taxon>Pseudocohnilembus</taxon>
    </lineage>
</organism>
<dbReference type="Proteomes" id="UP000054937">
    <property type="component" value="Unassembled WGS sequence"/>
</dbReference>
<evidence type="ECO:0000256" key="2">
    <source>
        <dbReference type="SAM" id="MobiDB-lite"/>
    </source>
</evidence>
<feature type="compositionally biased region" description="Low complexity" evidence="2">
    <location>
        <begin position="150"/>
        <end position="171"/>
    </location>
</feature>
<feature type="region of interest" description="Disordered" evidence="2">
    <location>
        <begin position="202"/>
        <end position="224"/>
    </location>
</feature>
<keyword evidence="4" id="KW-1185">Reference proteome</keyword>
<name>A0A0V0QW64_PSEPJ</name>
<sequence length="310" mass="37522">MKIVNFHHFITQYINENILQENCKNNLLFSEFDEQNYQFTSQLQEFQQDFNIEKEKEIQQYSTYQEILNYDQIKDYNQNIDINSKQQGSSYFPQNVTQNQIEDQIKEENLNKSHLNIFQHDWIFELQSEQNLNTQENQLDQNQVKQEFQELQENQESQQNQNTISNTSTPQKCNTNQEFEIFDKQKRELDQKQLEENYDDNLQQTAKKQQKFDQIKSYSNPTPKKSEYFQHNNNFLNKNQNDKISQLQVQMQQQQEKQQQQQKQFNYLTPAKSNLINNKQRNTNTVNSYYKKKYPSHQSLLFVDQNLKIG</sequence>
<dbReference type="EMBL" id="LDAU01000096">
    <property type="protein sequence ID" value="KRX06438.1"/>
    <property type="molecule type" value="Genomic_DNA"/>
</dbReference>
<protein>
    <submittedName>
        <fullName evidence="3">Uncharacterized protein</fullName>
    </submittedName>
</protein>
<evidence type="ECO:0000313" key="3">
    <source>
        <dbReference type="EMBL" id="KRX06438.1"/>
    </source>
</evidence>